<name>A0A3G8XKC2_9FLAO</name>
<dbReference type="RefSeq" id="WP_125025601.1">
    <property type="nucleotide sequence ID" value="NZ_CP034159.1"/>
</dbReference>
<feature type="chain" id="PRO_5018160339" description="Carboxypeptidase regulatory-like domain-containing protein" evidence="1">
    <location>
        <begin position="22"/>
        <end position="257"/>
    </location>
</feature>
<evidence type="ECO:0008006" key="4">
    <source>
        <dbReference type="Google" id="ProtNLM"/>
    </source>
</evidence>
<protein>
    <recommendedName>
        <fullName evidence="4">Carboxypeptidase regulatory-like domain-containing protein</fullName>
    </recommendedName>
</protein>
<dbReference type="Pfam" id="PF13715">
    <property type="entry name" value="CarbopepD_reg_2"/>
    <property type="match status" value="1"/>
</dbReference>
<evidence type="ECO:0000313" key="2">
    <source>
        <dbReference type="EMBL" id="AZI33965.1"/>
    </source>
</evidence>
<proteinExistence type="predicted"/>
<gene>
    <name evidence="2" type="ORF">EIB73_12555</name>
</gene>
<accession>A0A3G8XKC2</accession>
<dbReference type="Proteomes" id="UP000270185">
    <property type="component" value="Chromosome"/>
</dbReference>
<feature type="signal peptide" evidence="1">
    <location>
        <begin position="1"/>
        <end position="21"/>
    </location>
</feature>
<keyword evidence="3" id="KW-1185">Reference proteome</keyword>
<dbReference type="SUPFAM" id="SSF49464">
    <property type="entry name" value="Carboxypeptidase regulatory domain-like"/>
    <property type="match status" value="1"/>
</dbReference>
<sequence length="257" mass="29472">MKLICTLFLALCAAVHFSAQMVLGIVVDEENNPLSAVLVFNAKTEQREFTNTKGEFNIGAFPNQELRFVRKGYERSSKMVNQSDFATPFTITLNRNTAEIEEVKITYQPTGNLEKDLKNYSDAKPVAKLKAETAKYIRADSTPEVLAPKPGEFVQPVGPGITVGAVDNQWDDVDFMQFLTEYLGQEFFIEDLKLKPTEIQPFIYYIFRNFDRKDVLFRGNATTADISRFINESHKKLEPYRNNLTNDPPKKRRRSFF</sequence>
<evidence type="ECO:0000313" key="3">
    <source>
        <dbReference type="Proteomes" id="UP000270185"/>
    </source>
</evidence>
<reference evidence="3" key="1">
    <citation type="submission" date="2018-11" db="EMBL/GenBank/DDBJ databases">
        <title>Proposal to divide the Flavobacteriaceae and reorganize its genera based on Amino Acid Identity values calculated from whole genome sequences.</title>
        <authorList>
            <person name="Nicholson A.C."/>
            <person name="Gulvik C.A."/>
            <person name="Whitney A.M."/>
            <person name="Humrighouse B.W."/>
            <person name="Bell M."/>
            <person name="Holmes B."/>
            <person name="Steigerwalt A.G."/>
            <person name="Villarma A."/>
            <person name="Sheth M."/>
            <person name="Batra D."/>
            <person name="Pryor J."/>
            <person name="Bernardet J.-F."/>
            <person name="Hugo C."/>
            <person name="Kampfer P."/>
            <person name="Newman J.D."/>
            <person name="McQuiston J.R."/>
        </authorList>
    </citation>
    <scope>NUCLEOTIDE SEQUENCE [LARGE SCALE GENOMIC DNA]</scope>
    <source>
        <strain evidence="3">G0081</strain>
    </source>
</reference>
<evidence type="ECO:0000256" key="1">
    <source>
        <dbReference type="SAM" id="SignalP"/>
    </source>
</evidence>
<dbReference type="OrthoDB" id="1450858at2"/>
<dbReference type="InterPro" id="IPR008969">
    <property type="entry name" value="CarboxyPept-like_regulatory"/>
</dbReference>
<dbReference type="KEGG" id="ccas:EIB73_12555"/>
<keyword evidence="1" id="KW-0732">Signal</keyword>
<organism evidence="2 3">
    <name type="scientific">Kaistella carnis</name>
    <dbReference type="NCBI Taxonomy" id="1241979"/>
    <lineage>
        <taxon>Bacteria</taxon>
        <taxon>Pseudomonadati</taxon>
        <taxon>Bacteroidota</taxon>
        <taxon>Flavobacteriia</taxon>
        <taxon>Flavobacteriales</taxon>
        <taxon>Weeksellaceae</taxon>
        <taxon>Chryseobacterium group</taxon>
        <taxon>Kaistella</taxon>
    </lineage>
</organism>
<dbReference type="EMBL" id="CP034159">
    <property type="protein sequence ID" value="AZI33965.1"/>
    <property type="molecule type" value="Genomic_DNA"/>
</dbReference>
<dbReference type="AlphaFoldDB" id="A0A3G8XKC2"/>